<evidence type="ECO:0000313" key="3">
    <source>
        <dbReference type="Proteomes" id="UP000887116"/>
    </source>
</evidence>
<dbReference type="EMBL" id="BMAO01027099">
    <property type="protein sequence ID" value="GFR14553.1"/>
    <property type="molecule type" value="Genomic_DNA"/>
</dbReference>
<organism evidence="2 3">
    <name type="scientific">Trichonephila clavata</name>
    <name type="common">Joro spider</name>
    <name type="synonym">Nephila clavata</name>
    <dbReference type="NCBI Taxonomy" id="2740835"/>
    <lineage>
        <taxon>Eukaryota</taxon>
        <taxon>Metazoa</taxon>
        <taxon>Ecdysozoa</taxon>
        <taxon>Arthropoda</taxon>
        <taxon>Chelicerata</taxon>
        <taxon>Arachnida</taxon>
        <taxon>Araneae</taxon>
        <taxon>Araneomorphae</taxon>
        <taxon>Entelegynae</taxon>
        <taxon>Araneoidea</taxon>
        <taxon>Nephilidae</taxon>
        <taxon>Trichonephila</taxon>
    </lineage>
</organism>
<keyword evidence="1" id="KW-0732">Signal</keyword>
<evidence type="ECO:0008006" key="4">
    <source>
        <dbReference type="Google" id="ProtNLM"/>
    </source>
</evidence>
<evidence type="ECO:0000256" key="1">
    <source>
        <dbReference type="SAM" id="SignalP"/>
    </source>
</evidence>
<sequence length="151" mass="17430">MYLQMIDVRFLIIAWHLLVVVIASYDVGEIADNKSSTASSKNLISSSPQDSLLVQHDEEEKNGCREISLHRCGSSMVRVFRLLDFLPFKKSFEAKCALRNAFFTCMKSEDEPCKKRHWRFNHSSRFRKKLVRSLWSTRGCILGLTNNGTRV</sequence>
<name>A0A8X6H1M6_TRICU</name>
<accession>A0A8X6H1M6</accession>
<feature type="signal peptide" evidence="1">
    <location>
        <begin position="1"/>
        <end position="23"/>
    </location>
</feature>
<dbReference type="OrthoDB" id="6428225at2759"/>
<evidence type="ECO:0000313" key="2">
    <source>
        <dbReference type="EMBL" id="GFR14553.1"/>
    </source>
</evidence>
<reference evidence="2" key="1">
    <citation type="submission" date="2020-07" db="EMBL/GenBank/DDBJ databases">
        <title>Multicomponent nature underlies the extraordinary mechanical properties of spider dragline silk.</title>
        <authorList>
            <person name="Kono N."/>
            <person name="Nakamura H."/>
            <person name="Mori M."/>
            <person name="Yoshida Y."/>
            <person name="Ohtoshi R."/>
            <person name="Malay A.D."/>
            <person name="Moran D.A.P."/>
            <person name="Tomita M."/>
            <person name="Numata K."/>
            <person name="Arakawa K."/>
        </authorList>
    </citation>
    <scope>NUCLEOTIDE SEQUENCE</scope>
</reference>
<feature type="chain" id="PRO_5036466263" description="Secreted protein" evidence="1">
    <location>
        <begin position="24"/>
        <end position="151"/>
    </location>
</feature>
<gene>
    <name evidence="2" type="primary">NCL1_32491</name>
    <name evidence="2" type="ORF">TNCT_453511</name>
</gene>
<comment type="caution">
    <text evidence="2">The sequence shown here is derived from an EMBL/GenBank/DDBJ whole genome shotgun (WGS) entry which is preliminary data.</text>
</comment>
<dbReference type="AlphaFoldDB" id="A0A8X6H1M6"/>
<keyword evidence="3" id="KW-1185">Reference proteome</keyword>
<dbReference type="Proteomes" id="UP000887116">
    <property type="component" value="Unassembled WGS sequence"/>
</dbReference>
<protein>
    <recommendedName>
        <fullName evidence="4">Secreted protein</fullName>
    </recommendedName>
</protein>
<proteinExistence type="predicted"/>